<comment type="similarity">
    <text evidence="2">Belongs to the KHG/KDPG aldolase family.</text>
</comment>
<evidence type="ECO:0000313" key="6">
    <source>
        <dbReference type="EMBL" id="QOX89578.1"/>
    </source>
</evidence>
<protein>
    <submittedName>
        <fullName evidence="6">Bifunctional 4-hydroxy-2-oxoglutarate aldolase/2-dehydro-3-deoxy-phosphogluconate aldolase</fullName>
    </submittedName>
</protein>
<dbReference type="EMBL" id="CP060385">
    <property type="protein sequence ID" value="QOX89578.1"/>
    <property type="molecule type" value="Genomic_DNA"/>
</dbReference>
<keyword evidence="4" id="KW-0456">Lyase</keyword>
<dbReference type="PANTHER" id="PTHR30246:SF1">
    <property type="entry name" value="2-DEHYDRO-3-DEOXY-6-PHOSPHOGALACTONATE ALDOLASE-RELATED"/>
    <property type="match status" value="1"/>
</dbReference>
<organism evidence="6">
    <name type="scientific">Candidatus Phytoplasma australasiaticum subsp. australasiaticum</name>
    <dbReference type="NCBI Taxonomy" id="2832407"/>
    <lineage>
        <taxon>Bacteria</taxon>
        <taxon>Bacillati</taxon>
        <taxon>Mycoplasmatota</taxon>
        <taxon>Mollicutes</taxon>
        <taxon>Acholeplasmatales</taxon>
        <taxon>Acholeplasmataceae</taxon>
        <taxon>Candidatus Phytoplasma</taxon>
        <taxon>16SrII (Peanut WB group)</taxon>
        <taxon>Candidatus Phytoplasma australasiaticum</taxon>
    </lineage>
</organism>
<keyword evidence="5" id="KW-0119">Carbohydrate metabolism</keyword>
<gene>
    <name evidence="6" type="ORF">H7685_01675</name>
</gene>
<comment type="subunit">
    <text evidence="3">Homotrimer.</text>
</comment>
<sequence>MTLTIPQAFSLIKEISLQYPKAMIGAGTVLTLHEAKTALESGAQYLVSPVYNEEILNWSIENDILYVPGVMTVNEMYLAIQKVLLY</sequence>
<reference evidence="6" key="1">
    <citation type="submission" date="2020-08" db="EMBL/GenBank/DDBJ databases">
        <title>Phytoplasma sp. strain PR08 associated with Phyllody Disease of Parthenium hysterophorus.</title>
        <authorList>
            <person name="Kirdat K."/>
            <person name="Tiwarekar B."/>
            <person name="Yadav A."/>
        </authorList>
    </citation>
    <scope>NUCLEOTIDE SEQUENCE [LARGE SCALE GENOMIC DNA]</scope>
    <source>
        <strain evidence="6">PR08</strain>
    </source>
</reference>
<dbReference type="PANTHER" id="PTHR30246">
    <property type="entry name" value="2-KETO-3-DEOXY-6-PHOSPHOGLUCONATE ALDOLASE"/>
    <property type="match status" value="1"/>
</dbReference>
<accession>A0A7S7FZS5</accession>
<dbReference type="Gene3D" id="3.20.20.70">
    <property type="entry name" value="Aldolase class I"/>
    <property type="match status" value="1"/>
</dbReference>
<dbReference type="CDD" id="cd00452">
    <property type="entry name" value="KDPG_aldolase"/>
    <property type="match status" value="1"/>
</dbReference>
<evidence type="ECO:0000256" key="5">
    <source>
        <dbReference type="ARBA" id="ARBA00023277"/>
    </source>
</evidence>
<name>A0A7S7FZS5_9MOLU</name>
<evidence type="ECO:0000256" key="2">
    <source>
        <dbReference type="ARBA" id="ARBA00006906"/>
    </source>
</evidence>
<proteinExistence type="inferred from homology"/>
<evidence type="ECO:0000256" key="3">
    <source>
        <dbReference type="ARBA" id="ARBA00011233"/>
    </source>
</evidence>
<dbReference type="SUPFAM" id="SSF51569">
    <property type="entry name" value="Aldolase"/>
    <property type="match status" value="1"/>
</dbReference>
<evidence type="ECO:0000256" key="1">
    <source>
        <dbReference type="ARBA" id="ARBA00004761"/>
    </source>
</evidence>
<dbReference type="AlphaFoldDB" id="A0A7S7FZS5"/>
<dbReference type="InterPro" id="IPR013785">
    <property type="entry name" value="Aldolase_TIM"/>
</dbReference>
<dbReference type="Pfam" id="PF01081">
    <property type="entry name" value="Aldolase"/>
    <property type="match status" value="1"/>
</dbReference>
<dbReference type="InterPro" id="IPR000887">
    <property type="entry name" value="Aldlse_KDPG_KHG"/>
</dbReference>
<evidence type="ECO:0000256" key="4">
    <source>
        <dbReference type="ARBA" id="ARBA00023239"/>
    </source>
</evidence>
<comment type="pathway">
    <text evidence="1">Carbohydrate acid metabolism.</text>
</comment>
<dbReference type="GO" id="GO:0016829">
    <property type="term" value="F:lyase activity"/>
    <property type="evidence" value="ECO:0007669"/>
    <property type="project" value="UniProtKB-KW"/>
</dbReference>